<protein>
    <recommendedName>
        <fullName evidence="3">Transmembrane protein</fullName>
    </recommendedName>
</protein>
<gene>
    <name evidence="2" type="ORF">EVA_04376</name>
</gene>
<keyword evidence="1" id="KW-1133">Transmembrane helix</keyword>
<evidence type="ECO:0000313" key="2">
    <source>
        <dbReference type="EMBL" id="EJX07516.1"/>
    </source>
</evidence>
<keyword evidence="1" id="KW-0812">Transmembrane</keyword>
<comment type="caution">
    <text evidence="2">The sequence shown here is derived from an EMBL/GenBank/DDBJ whole genome shotgun (WGS) entry which is preliminary data.</text>
</comment>
<evidence type="ECO:0000256" key="1">
    <source>
        <dbReference type="SAM" id="Phobius"/>
    </source>
</evidence>
<name>J9D4B9_9ZZZZ</name>
<dbReference type="EMBL" id="AMCI01000864">
    <property type="protein sequence ID" value="EJX07516.1"/>
    <property type="molecule type" value="Genomic_DNA"/>
</dbReference>
<sequence length="94" mass="11249">MLHHIPFLTLTCLLLKNNNRIYAVYLLIVEVYRRLFQQVQFSFFFLFFFCFLIFWAVPLFAINQLFPNADCGEQTSTAIKNKIIFKLHFMSSRS</sequence>
<reference evidence="2" key="1">
    <citation type="journal article" date="2012" name="PLoS ONE">
        <title>Gene sets for utilization of primary and secondary nutrition supplies in the distal gut of endangered iberian lynx.</title>
        <authorList>
            <person name="Alcaide M."/>
            <person name="Messina E."/>
            <person name="Richter M."/>
            <person name="Bargiela R."/>
            <person name="Peplies J."/>
            <person name="Huws S.A."/>
            <person name="Newbold C.J."/>
            <person name="Golyshin P.N."/>
            <person name="Simon M.A."/>
            <person name="Lopez G."/>
            <person name="Yakimov M.M."/>
            <person name="Ferrer M."/>
        </authorList>
    </citation>
    <scope>NUCLEOTIDE SEQUENCE</scope>
</reference>
<evidence type="ECO:0008006" key="3">
    <source>
        <dbReference type="Google" id="ProtNLM"/>
    </source>
</evidence>
<feature type="transmembrane region" description="Helical" evidence="1">
    <location>
        <begin position="39"/>
        <end position="62"/>
    </location>
</feature>
<keyword evidence="1" id="KW-0472">Membrane</keyword>
<dbReference type="AlphaFoldDB" id="J9D4B9"/>
<accession>J9D4B9</accession>
<organism evidence="2">
    <name type="scientific">gut metagenome</name>
    <dbReference type="NCBI Taxonomy" id="749906"/>
    <lineage>
        <taxon>unclassified sequences</taxon>
        <taxon>metagenomes</taxon>
        <taxon>organismal metagenomes</taxon>
    </lineage>
</organism>
<proteinExistence type="predicted"/>